<comment type="caution">
    <text evidence="2">The sequence shown here is derived from an EMBL/GenBank/DDBJ whole genome shotgun (WGS) entry which is preliminary data.</text>
</comment>
<sequence>MHDCADRRRDPQDTHIRPTQWFVVEREQERRTGARDHEEDVRIVDAAQHIVDAFREMAVPEVQRRAVAEQQHDRHTIDADADLHPSRRRKAYQDDRRRDRERERDEVQPSTQFRFRTQYPTAFTLFLDLRGALFDCVESLRRDRLAWFARRLRVRLRLRAHDVVRRAVVPRARALCVLLPIRIAGHSS</sequence>
<feature type="region of interest" description="Disordered" evidence="1">
    <location>
        <begin position="63"/>
        <end position="111"/>
    </location>
</feature>
<evidence type="ECO:0000256" key="1">
    <source>
        <dbReference type="SAM" id="MobiDB-lite"/>
    </source>
</evidence>
<feature type="compositionally biased region" description="Basic and acidic residues" evidence="1">
    <location>
        <begin position="63"/>
        <end position="107"/>
    </location>
</feature>
<protein>
    <submittedName>
        <fullName evidence="2">Uncharacterized protein</fullName>
    </submittedName>
</protein>
<dbReference type="Proteomes" id="UP000218399">
    <property type="component" value="Unassembled WGS sequence"/>
</dbReference>
<organism evidence="2 3">
    <name type="scientific">Bifidobacterium criceti</name>
    <dbReference type="NCBI Taxonomy" id="1960969"/>
    <lineage>
        <taxon>Bacteria</taxon>
        <taxon>Bacillati</taxon>
        <taxon>Actinomycetota</taxon>
        <taxon>Actinomycetes</taxon>
        <taxon>Bifidobacteriales</taxon>
        <taxon>Bifidobacteriaceae</taxon>
        <taxon>Bifidobacterium</taxon>
    </lineage>
</organism>
<gene>
    <name evidence="2" type="ORF">B1526_0009</name>
</gene>
<evidence type="ECO:0000313" key="2">
    <source>
        <dbReference type="EMBL" id="PAU69028.1"/>
    </source>
</evidence>
<dbReference type="AlphaFoldDB" id="A0A2A2EJD5"/>
<evidence type="ECO:0000313" key="3">
    <source>
        <dbReference type="Proteomes" id="UP000218399"/>
    </source>
</evidence>
<keyword evidence="3" id="KW-1185">Reference proteome</keyword>
<reference evidence="2 3" key="1">
    <citation type="journal article" date="2017" name="ISME J.">
        <title>Unveiling bifidobacterial biogeography across the mammalian branch of the tree of life.</title>
        <authorList>
            <person name="Milani C."/>
            <person name="Mangifesta M."/>
            <person name="Mancabelli L."/>
            <person name="Lugli G.A."/>
            <person name="James K."/>
            <person name="Duranti S."/>
            <person name="Turroni F."/>
            <person name="Ferrario C."/>
            <person name="Ossiprandi M.C."/>
            <person name="van Sinderen D."/>
            <person name="Ventura M."/>
        </authorList>
    </citation>
    <scope>NUCLEOTIDE SEQUENCE [LARGE SCALE GENOMIC DNA]</scope>
    <source>
        <strain evidence="3">Ham19E</strain>
    </source>
</reference>
<dbReference type="EMBL" id="MVOH01000001">
    <property type="protein sequence ID" value="PAU69028.1"/>
    <property type="molecule type" value="Genomic_DNA"/>
</dbReference>
<proteinExistence type="predicted"/>
<name>A0A2A2EJD5_9BIFI</name>
<accession>A0A2A2EJD5</accession>